<dbReference type="STRING" id="1890683.A0A427XXZ4"/>
<dbReference type="Pfam" id="PF05622">
    <property type="entry name" value="HOOK"/>
    <property type="match status" value="1"/>
</dbReference>
<dbReference type="GO" id="GO:0000178">
    <property type="term" value="C:exosome (RNase complex)"/>
    <property type="evidence" value="ECO:0007669"/>
    <property type="project" value="TreeGrafter"/>
</dbReference>
<dbReference type="InterPro" id="IPR011082">
    <property type="entry name" value="Exosome-assoc_fac/DNA_repair"/>
</dbReference>
<dbReference type="GO" id="GO:0000460">
    <property type="term" value="P:maturation of 5.8S rRNA"/>
    <property type="evidence" value="ECO:0007669"/>
    <property type="project" value="TreeGrafter"/>
</dbReference>
<dbReference type="GO" id="GO:0010468">
    <property type="term" value="P:regulation of gene expression"/>
    <property type="evidence" value="ECO:0007669"/>
    <property type="project" value="TreeGrafter"/>
</dbReference>
<evidence type="ECO:0000259" key="8">
    <source>
        <dbReference type="Pfam" id="PF05622"/>
    </source>
</evidence>
<evidence type="ECO:0000256" key="6">
    <source>
        <dbReference type="SAM" id="Coils"/>
    </source>
</evidence>
<dbReference type="Proteomes" id="UP000279259">
    <property type="component" value="Unassembled WGS sequence"/>
</dbReference>
<feature type="compositionally biased region" description="Basic and acidic residues" evidence="7">
    <location>
        <begin position="142"/>
        <end position="160"/>
    </location>
</feature>
<proteinExistence type="inferred from homology"/>
<sequence length="974" mass="106795">MTSSEFDASSVSASLSASMASVEAAFAPLLSKPWDETLSSLSPLERAKMDVLLAYTINDLIWVYLKMKGHDPADHEVTPELERIRKYYAKIKAVEQPETRTSTIDVPAAQRIIKHSLPSRRSNIGGTGAGPSSSAAISARQQAERAVAERLPGKDEEMLDRTGLAGRFRFVASEGEKMVPPAASTPVRGEDDVDMGIEGEDEEEDEDGDEEDGPERDGLPHENDKPHPRYDHMAKEVGYSVGDLVTVPQTRSLKAARRFQDDARTDGDEALGDLATTGRIPSGIAGPRGRVIATGAVNALQADINRVEDELAKAEEALAAQNLLLRQLSKTVEGLSLKANDVVELQNRLDEYQHMAERLIKSENAVEKYRKQVDEFTDLRGEMKHLRAEHATLTDATANIEAQLKKTGLTTKSIDSCHSHVATMEQTLDDQASQIAELGRALEITRAQLADTERERRRDLEDIQRYQGTMRHAGPATPSDPLAVRDSNAREDGEGTLDEELELNSGTYSHGGIKTDRHLSSSTLEHGIKAASNAESKSVRAIVLETLLEDASRARDRYLAAYLDARASNRNLEAELKQFRREQDIARCFAAGSASPSVGRLSESIRSGRQGPHGTLSRSEVDPTGDRRMLRSNGPSTELSGCAVTQHRQSVDLCDGVEGRPGIGDPKTLLEGLDHNAGDICDVLGNGSCGEPDPETRRNPSSANGAICRHTVSDEDGYPIGLPTAEKLVYAGTATHQTDDESSTDTSFQRALIVHDVTDTVITSEKKQQPEHAVAQPIMHVEAHKKLAQQIAYCLTQLIDKMKLVCGMITNKAGAPCERREVERNPQTRRLIEEGAKLLCEANIIIRGLDSDDRLRAKVQHHWTERAGTPEEYYLACLLHDLTCIVAQTAENAKLECERIWHPMKEFRPIWSLLEEPLRDILTGVSLLMVGVLDFVGKPASPCAPTRYSGEGGKSQRAVERAFSTARRSSRLLV</sequence>
<feature type="compositionally biased region" description="Low complexity" evidence="7">
    <location>
        <begin position="130"/>
        <end position="141"/>
    </location>
</feature>
<dbReference type="Pfam" id="PF22485">
    <property type="entry name" value="DUF6987"/>
    <property type="match status" value="1"/>
</dbReference>
<feature type="domain" description="DUF6987" evidence="9">
    <location>
        <begin position="782"/>
        <end position="938"/>
    </location>
</feature>
<evidence type="ECO:0000259" key="9">
    <source>
        <dbReference type="Pfam" id="PF22485"/>
    </source>
</evidence>
<keyword evidence="4" id="KW-0694">RNA-binding</keyword>
<name>A0A427XXZ4_9TREE</name>
<evidence type="ECO:0000313" key="10">
    <source>
        <dbReference type="EMBL" id="RSH83756.1"/>
    </source>
</evidence>
<evidence type="ECO:0000313" key="11">
    <source>
        <dbReference type="Proteomes" id="UP000279259"/>
    </source>
</evidence>
<dbReference type="InterPro" id="IPR008636">
    <property type="entry name" value="Hook_C"/>
</dbReference>
<comment type="similarity">
    <text evidence="2">Belongs to the C1D family.</text>
</comment>
<evidence type="ECO:0000256" key="3">
    <source>
        <dbReference type="ARBA" id="ARBA00022552"/>
    </source>
</evidence>
<feature type="compositionally biased region" description="Basic and acidic residues" evidence="7">
    <location>
        <begin position="215"/>
        <end position="230"/>
    </location>
</feature>
<dbReference type="Gene3D" id="1.10.287.1490">
    <property type="match status" value="1"/>
</dbReference>
<reference evidence="10 11" key="1">
    <citation type="submission" date="2018-11" db="EMBL/GenBank/DDBJ databases">
        <title>Genome sequence of Saitozyma podzolica DSM 27192.</title>
        <authorList>
            <person name="Aliyu H."/>
            <person name="Gorte O."/>
            <person name="Ochsenreither K."/>
        </authorList>
    </citation>
    <scope>NUCLEOTIDE SEQUENCE [LARGE SCALE GENOMIC DNA]</scope>
    <source>
        <strain evidence="10 11">DSM 27192</strain>
    </source>
</reference>
<dbReference type="GO" id="GO:0005730">
    <property type="term" value="C:nucleolus"/>
    <property type="evidence" value="ECO:0007669"/>
    <property type="project" value="TreeGrafter"/>
</dbReference>
<accession>A0A427XXZ4</accession>
<feature type="region of interest" description="Disordered" evidence="7">
    <location>
        <begin position="466"/>
        <end position="492"/>
    </location>
</feature>
<dbReference type="OrthoDB" id="1421013at2759"/>
<dbReference type="InterPro" id="IPR054256">
    <property type="entry name" value="DUF6987"/>
</dbReference>
<keyword evidence="6" id="KW-0175">Coiled coil</keyword>
<dbReference type="PANTHER" id="PTHR15341">
    <property type="entry name" value="SUN-COR STEROID HORMONE RECEPTOR CO-REPRESSOR"/>
    <property type="match status" value="1"/>
</dbReference>
<dbReference type="Pfam" id="PF04000">
    <property type="entry name" value="Sas10_Utp3"/>
    <property type="match status" value="1"/>
</dbReference>
<evidence type="ECO:0000256" key="4">
    <source>
        <dbReference type="ARBA" id="ARBA00022884"/>
    </source>
</evidence>
<dbReference type="GO" id="GO:0008017">
    <property type="term" value="F:microtubule binding"/>
    <property type="evidence" value="ECO:0007669"/>
    <property type="project" value="InterPro"/>
</dbReference>
<dbReference type="InterPro" id="IPR007146">
    <property type="entry name" value="Sas10/Utp3/C1D"/>
</dbReference>
<dbReference type="GO" id="GO:0003723">
    <property type="term" value="F:RNA binding"/>
    <property type="evidence" value="ECO:0007669"/>
    <property type="project" value="UniProtKB-KW"/>
</dbReference>
<dbReference type="GO" id="GO:0031122">
    <property type="term" value="P:cytoplasmic microtubule organization"/>
    <property type="evidence" value="ECO:0007669"/>
    <property type="project" value="InterPro"/>
</dbReference>
<feature type="region of interest" description="Disordered" evidence="7">
    <location>
        <begin position="595"/>
        <end position="642"/>
    </location>
</feature>
<evidence type="ECO:0000256" key="7">
    <source>
        <dbReference type="SAM" id="MobiDB-lite"/>
    </source>
</evidence>
<comment type="subcellular location">
    <subcellularLocation>
        <location evidence="1">Nucleus</location>
    </subcellularLocation>
</comment>
<keyword evidence="11" id="KW-1185">Reference proteome</keyword>
<dbReference type="EMBL" id="RSCD01000023">
    <property type="protein sequence ID" value="RSH83756.1"/>
    <property type="molecule type" value="Genomic_DNA"/>
</dbReference>
<dbReference type="AlphaFoldDB" id="A0A427XXZ4"/>
<protein>
    <submittedName>
        <fullName evidence="10">Uncharacterized protein</fullName>
    </submittedName>
</protein>
<feature type="compositionally biased region" description="Basic and acidic residues" evidence="7">
    <location>
        <begin position="619"/>
        <end position="629"/>
    </location>
</feature>
<dbReference type="GO" id="GO:0003677">
    <property type="term" value="F:DNA binding"/>
    <property type="evidence" value="ECO:0007669"/>
    <property type="project" value="TreeGrafter"/>
</dbReference>
<keyword evidence="3" id="KW-0698">rRNA processing</keyword>
<evidence type="ECO:0000256" key="5">
    <source>
        <dbReference type="ARBA" id="ARBA00023242"/>
    </source>
</evidence>
<keyword evidence="5" id="KW-0539">Nucleus</keyword>
<feature type="compositionally biased region" description="Acidic residues" evidence="7">
    <location>
        <begin position="199"/>
        <end position="214"/>
    </location>
</feature>
<dbReference type="PANTHER" id="PTHR15341:SF3">
    <property type="entry name" value="NUCLEAR NUCLEIC ACID-BINDING PROTEIN C1D"/>
    <property type="match status" value="1"/>
</dbReference>
<feature type="region of interest" description="Disordered" evidence="7">
    <location>
        <begin position="117"/>
        <end position="160"/>
    </location>
</feature>
<feature type="region of interest" description="Disordered" evidence="7">
    <location>
        <begin position="199"/>
        <end position="230"/>
    </location>
</feature>
<feature type="domain" description="Hook C-terminal" evidence="8">
    <location>
        <begin position="298"/>
        <end position="458"/>
    </location>
</feature>
<feature type="coiled-coil region" evidence="6">
    <location>
        <begin position="297"/>
        <end position="379"/>
    </location>
</feature>
<organism evidence="10 11">
    <name type="scientific">Saitozyma podzolica</name>
    <dbReference type="NCBI Taxonomy" id="1890683"/>
    <lineage>
        <taxon>Eukaryota</taxon>
        <taxon>Fungi</taxon>
        <taxon>Dikarya</taxon>
        <taxon>Basidiomycota</taxon>
        <taxon>Agaricomycotina</taxon>
        <taxon>Tremellomycetes</taxon>
        <taxon>Tremellales</taxon>
        <taxon>Trimorphomycetaceae</taxon>
        <taxon>Saitozyma</taxon>
    </lineage>
</organism>
<comment type="caution">
    <text evidence="10">The sequence shown here is derived from an EMBL/GenBank/DDBJ whole genome shotgun (WGS) entry which is preliminary data.</text>
</comment>
<evidence type="ECO:0000256" key="1">
    <source>
        <dbReference type="ARBA" id="ARBA00004123"/>
    </source>
</evidence>
<evidence type="ECO:0000256" key="2">
    <source>
        <dbReference type="ARBA" id="ARBA00009154"/>
    </source>
</evidence>
<gene>
    <name evidence="10" type="ORF">EHS25_005371</name>
</gene>